<comment type="caution">
    <text evidence="2">The sequence shown here is derived from an EMBL/GenBank/DDBJ whole genome shotgun (WGS) entry which is preliminary data.</text>
</comment>
<sequence>MRDFDFASTPMRAKQKDLCKKNNSVKARANFTCANTPPVKSSIEQRSFIFESIVFPVAEANDYKNTSGLNEALLNPNAFRIRYECRIRASSPIRRRYPPKKDCGGAKQEVGEPSGSSFVLKEDKAARILGLSRRNLFQRYCEYARKGRRYGCSCVRTSARPRKASREGNLTYSGWYSVYATNLYGMTNYTSARGRSRSLRPSRGGKHPIKARASATDVVAAISSERRRYDPTTLGREKKKGRDRERERTLKKQNHKGSF</sequence>
<organism evidence="2 3">
    <name type="scientific">Vespula maculifrons</name>
    <name type="common">Eastern yellow jacket</name>
    <name type="synonym">Wasp</name>
    <dbReference type="NCBI Taxonomy" id="7453"/>
    <lineage>
        <taxon>Eukaryota</taxon>
        <taxon>Metazoa</taxon>
        <taxon>Ecdysozoa</taxon>
        <taxon>Arthropoda</taxon>
        <taxon>Hexapoda</taxon>
        <taxon>Insecta</taxon>
        <taxon>Pterygota</taxon>
        <taxon>Neoptera</taxon>
        <taxon>Endopterygota</taxon>
        <taxon>Hymenoptera</taxon>
        <taxon>Apocrita</taxon>
        <taxon>Aculeata</taxon>
        <taxon>Vespoidea</taxon>
        <taxon>Vespidae</taxon>
        <taxon>Vespinae</taxon>
        <taxon>Vespula</taxon>
    </lineage>
</organism>
<gene>
    <name evidence="2" type="ORF">V1477_015322</name>
</gene>
<feature type="non-terminal residue" evidence="2">
    <location>
        <position position="259"/>
    </location>
</feature>
<evidence type="ECO:0000256" key="1">
    <source>
        <dbReference type="SAM" id="MobiDB-lite"/>
    </source>
</evidence>
<reference evidence="2 3" key="1">
    <citation type="journal article" date="2024" name="Ann. Entomol. Soc. Am.">
        <title>Genomic analyses of the southern and eastern yellowjacket wasps (Hymenoptera: Vespidae) reveal evolutionary signatures of social life.</title>
        <authorList>
            <person name="Catto M.A."/>
            <person name="Caine P.B."/>
            <person name="Orr S.E."/>
            <person name="Hunt B.G."/>
            <person name="Goodisman M.A.D."/>
        </authorList>
    </citation>
    <scope>NUCLEOTIDE SEQUENCE [LARGE SCALE GENOMIC DNA]</scope>
    <source>
        <strain evidence="2">232</strain>
        <tissue evidence="2">Head and thorax</tissue>
    </source>
</reference>
<dbReference type="EMBL" id="JAYRBN010000076">
    <property type="protein sequence ID" value="KAL2731499.1"/>
    <property type="molecule type" value="Genomic_DNA"/>
</dbReference>
<keyword evidence="3" id="KW-1185">Reference proteome</keyword>
<dbReference type="Proteomes" id="UP001607303">
    <property type="component" value="Unassembled WGS sequence"/>
</dbReference>
<protein>
    <submittedName>
        <fullName evidence="2">Uncharacterized protein</fullName>
    </submittedName>
</protein>
<evidence type="ECO:0000313" key="3">
    <source>
        <dbReference type="Proteomes" id="UP001607303"/>
    </source>
</evidence>
<proteinExistence type="predicted"/>
<feature type="compositionally biased region" description="Basic and acidic residues" evidence="1">
    <location>
        <begin position="240"/>
        <end position="250"/>
    </location>
</feature>
<accession>A0ABD2BFG1</accession>
<feature type="compositionally biased region" description="Basic residues" evidence="1">
    <location>
        <begin position="194"/>
        <end position="210"/>
    </location>
</feature>
<evidence type="ECO:0000313" key="2">
    <source>
        <dbReference type="EMBL" id="KAL2731499.1"/>
    </source>
</evidence>
<dbReference type="AlphaFoldDB" id="A0ABD2BFG1"/>
<feature type="region of interest" description="Disordered" evidence="1">
    <location>
        <begin position="193"/>
        <end position="259"/>
    </location>
</feature>
<name>A0ABD2BFG1_VESMC</name>